<dbReference type="PANTHER" id="PTHR11905:SF251">
    <property type="entry name" value="MEDIATOR COMPLEX SUBUNIT 6"/>
    <property type="match status" value="1"/>
</dbReference>
<feature type="binding site" evidence="12">
    <location>
        <position position="334"/>
    </location>
    <ligand>
        <name>Zn(2+)</name>
        <dbReference type="ChEBI" id="CHEBI:29105"/>
        <note>catalytic</note>
    </ligand>
</feature>
<protein>
    <submittedName>
        <fullName evidence="19">Disintegrin and metalloproteinase domain-containing protein 21-like</fullName>
    </submittedName>
</protein>
<dbReference type="OrthoDB" id="5951731at2759"/>
<sequence>MRNNTAWILILMVQNVLSETARQMPYQGFRYAFYEVTIPRKLTPRFAEEPQNISYLLQIGGKGHIVHLEQKRDYISKHFPVFTYGKKGDLHVDYPFINNGCFYNGFIQTTPHSSVTLSTCSGGLRGLLQLANEIYEIEPVQGSATFQHVVYRLEEKGGASHLRCGLTGKEPKHEVIMMEKIKKGEMESRSKRFWWTHIRYVKIAIVVDYELYGKFGKNETLVAMHVMDVFHIANSFYDSLDVQLSIAGLVIWSEKNLIQISDSIEDTLNSFTSWRQDSLLKHIENDVGHLFVYKDFANSDGLAYMGGVCNDQYGSAVESYVTSYLFDFSVLFAHQLGHNLGMLHDKKYCVCDRKACIMSGFLVPTDKFSNCSYVEYVNQKNSHCLLIPPDLEKIYKPKYCGNKIVEKGEQCDCGSKALCESDSCCQSDCTLKSNAKCAFGQCCFKCEYLPAQTVCRQKTGICDLPEYCNGTSEWCPEDVYVQDGAPCKDGAHCYHGVCTTHSEQCKNIFGQKATSTSEDCFRKMNTRVDRFGNCGLKHGIYKKCDLDNILCGRIQCENVDSIPSLAEHSTIIQTIVGNKQCWSIDYHSGMKIADIGAVRDGTPCGKDRLCINRVCVNVSLLKYDCNSTKCHNRGICNTYKHCHCDYGWAPPDCINKGFGGSIDSGPPPPKKVITGTIIGIIFALCVALVCIGFSAYYRNELWHIFKTLSSKIHPTEPTKKKAHHKFRNRIKH</sequence>
<dbReference type="Pfam" id="PF08516">
    <property type="entry name" value="ADAM_CR"/>
    <property type="match status" value="1"/>
</dbReference>
<name>A0A6J0T684_9SAUR</name>
<evidence type="ECO:0000256" key="11">
    <source>
        <dbReference type="PROSITE-ProRule" id="PRU00076"/>
    </source>
</evidence>
<organism evidence="18 19">
    <name type="scientific">Pogona vitticeps</name>
    <name type="common">central bearded dragon</name>
    <dbReference type="NCBI Taxonomy" id="103695"/>
    <lineage>
        <taxon>Eukaryota</taxon>
        <taxon>Metazoa</taxon>
        <taxon>Chordata</taxon>
        <taxon>Craniata</taxon>
        <taxon>Vertebrata</taxon>
        <taxon>Euteleostomi</taxon>
        <taxon>Lepidosauria</taxon>
        <taxon>Squamata</taxon>
        <taxon>Bifurcata</taxon>
        <taxon>Unidentata</taxon>
        <taxon>Episquamata</taxon>
        <taxon>Toxicofera</taxon>
        <taxon>Iguania</taxon>
        <taxon>Acrodonta</taxon>
        <taxon>Agamidae</taxon>
        <taxon>Amphibolurinae</taxon>
        <taxon>Pogona</taxon>
    </lineage>
</organism>
<evidence type="ECO:0000313" key="19">
    <source>
        <dbReference type="RefSeq" id="XP_020644116.2"/>
    </source>
</evidence>
<feature type="disulfide bond" evidence="10">
    <location>
        <begin position="455"/>
        <end position="475"/>
    </location>
</feature>
<dbReference type="InterPro" id="IPR036436">
    <property type="entry name" value="Disintegrin_dom_sf"/>
</dbReference>
<dbReference type="GO" id="GO:0009897">
    <property type="term" value="C:external side of plasma membrane"/>
    <property type="evidence" value="ECO:0007669"/>
    <property type="project" value="TreeGrafter"/>
</dbReference>
<dbReference type="GO" id="GO:0046872">
    <property type="term" value="F:metal ion binding"/>
    <property type="evidence" value="ECO:0007669"/>
    <property type="project" value="UniProtKB-KW"/>
</dbReference>
<feature type="binding site" evidence="12">
    <location>
        <position position="338"/>
    </location>
    <ligand>
        <name>Zn(2+)</name>
        <dbReference type="ChEBI" id="CHEBI:29105"/>
        <note>catalytic</note>
    </ligand>
</feature>
<evidence type="ECO:0000256" key="12">
    <source>
        <dbReference type="PROSITE-ProRule" id="PRU00276"/>
    </source>
</evidence>
<evidence type="ECO:0000259" key="17">
    <source>
        <dbReference type="PROSITE" id="PS50215"/>
    </source>
</evidence>
<feature type="disulfide bond" evidence="11">
    <location>
        <begin position="644"/>
        <end position="653"/>
    </location>
</feature>
<dbReference type="PROSITE" id="PS50215">
    <property type="entry name" value="ADAM_MEPRO"/>
    <property type="match status" value="1"/>
</dbReference>
<dbReference type="InterPro" id="IPR006586">
    <property type="entry name" value="ADAM_Cys-rich"/>
</dbReference>
<dbReference type="GO" id="GO:0006508">
    <property type="term" value="P:proteolysis"/>
    <property type="evidence" value="ECO:0007669"/>
    <property type="project" value="InterPro"/>
</dbReference>
<evidence type="ECO:0000256" key="9">
    <source>
        <dbReference type="ARBA" id="ARBA00023240"/>
    </source>
</evidence>
<keyword evidence="7 13" id="KW-0472">Membrane</keyword>
<keyword evidence="4" id="KW-0800">Toxin</keyword>
<dbReference type="GeneID" id="110076383"/>
<dbReference type="InterPro" id="IPR000742">
    <property type="entry name" value="EGF"/>
</dbReference>
<dbReference type="PROSITE" id="PS00427">
    <property type="entry name" value="DISINTEGRIN_1"/>
    <property type="match status" value="1"/>
</dbReference>
<dbReference type="Proteomes" id="UP001652642">
    <property type="component" value="Chromosome 1"/>
</dbReference>
<evidence type="ECO:0000256" key="10">
    <source>
        <dbReference type="PROSITE-ProRule" id="PRU00068"/>
    </source>
</evidence>
<keyword evidence="14" id="KW-0732">Signal</keyword>
<evidence type="ECO:0000256" key="4">
    <source>
        <dbReference type="ARBA" id="ARBA00022656"/>
    </source>
</evidence>
<keyword evidence="9" id="KW-1199">Hemostasis impairing toxin</keyword>
<dbReference type="KEGG" id="pvt:110076383"/>
<dbReference type="InterPro" id="IPR024079">
    <property type="entry name" value="MetalloPept_cat_dom_sf"/>
</dbReference>
<dbReference type="PANTHER" id="PTHR11905">
    <property type="entry name" value="ADAM A DISINTEGRIN AND METALLOPROTEASE DOMAIN"/>
    <property type="match status" value="1"/>
</dbReference>
<evidence type="ECO:0000256" key="6">
    <source>
        <dbReference type="ARBA" id="ARBA00022989"/>
    </source>
</evidence>
<reference evidence="18" key="1">
    <citation type="submission" date="2025-05" db="UniProtKB">
        <authorList>
            <consortium name="RefSeq"/>
        </authorList>
    </citation>
    <scope>NUCLEOTIDE SEQUENCE [LARGE SCALE GENOMIC DNA]</scope>
</reference>
<keyword evidence="8 11" id="KW-1015">Disulfide bond</keyword>
<evidence type="ECO:0000256" key="1">
    <source>
        <dbReference type="ARBA" id="ARBA00004479"/>
    </source>
</evidence>
<evidence type="ECO:0000256" key="14">
    <source>
        <dbReference type="SAM" id="SignalP"/>
    </source>
</evidence>
<dbReference type="InterPro" id="IPR002870">
    <property type="entry name" value="Peptidase_M12B_N"/>
</dbReference>
<dbReference type="Pfam" id="PF01562">
    <property type="entry name" value="Pep_M12B_propep"/>
    <property type="match status" value="1"/>
</dbReference>
<dbReference type="GO" id="GO:0008584">
    <property type="term" value="P:male gonad development"/>
    <property type="evidence" value="ECO:0007669"/>
    <property type="project" value="TreeGrafter"/>
</dbReference>
<evidence type="ECO:0000313" key="18">
    <source>
        <dbReference type="Proteomes" id="UP001652642"/>
    </source>
</evidence>
<dbReference type="InterPro" id="IPR018358">
    <property type="entry name" value="Disintegrin_CS"/>
</dbReference>
<feature type="domain" description="Peptidase M12B" evidence="17">
    <location>
        <begin position="199"/>
        <end position="389"/>
    </location>
</feature>
<dbReference type="Pfam" id="PF00200">
    <property type="entry name" value="Disintegrin"/>
    <property type="match status" value="1"/>
</dbReference>
<comment type="caution">
    <text evidence="11">Lacks conserved residue(s) required for the propagation of feature annotation.</text>
</comment>
<keyword evidence="3" id="KW-0964">Secreted</keyword>
<evidence type="ECO:0000256" key="13">
    <source>
        <dbReference type="SAM" id="Phobius"/>
    </source>
</evidence>
<feature type="domain" description="Disintegrin" evidence="16">
    <location>
        <begin position="397"/>
        <end position="483"/>
    </location>
</feature>
<dbReference type="Gene3D" id="4.10.70.10">
    <property type="entry name" value="Disintegrin domain"/>
    <property type="match status" value="1"/>
</dbReference>
<dbReference type="SUPFAM" id="SSF55486">
    <property type="entry name" value="Metalloproteases ('zincins'), catalytic domain"/>
    <property type="match status" value="1"/>
</dbReference>
<dbReference type="InterPro" id="IPR001590">
    <property type="entry name" value="Peptidase_M12B"/>
</dbReference>
<comment type="subcellular location">
    <subcellularLocation>
        <location evidence="1">Membrane</location>
        <topology evidence="1">Single-pass type I membrane protein</topology>
    </subcellularLocation>
    <subcellularLocation>
        <location evidence="2">Secreted</location>
    </subcellularLocation>
</comment>
<feature type="transmembrane region" description="Helical" evidence="13">
    <location>
        <begin position="672"/>
        <end position="697"/>
    </location>
</feature>
<feature type="signal peptide" evidence="14">
    <location>
        <begin position="1"/>
        <end position="18"/>
    </location>
</feature>
<feature type="disulfide bond" evidence="12">
    <location>
        <begin position="351"/>
        <end position="356"/>
    </location>
</feature>
<dbReference type="RefSeq" id="XP_020644116.2">
    <property type="nucleotide sequence ID" value="XM_020788457.2"/>
</dbReference>
<evidence type="ECO:0000259" key="15">
    <source>
        <dbReference type="PROSITE" id="PS50026"/>
    </source>
</evidence>
<dbReference type="PROSITE" id="PS50214">
    <property type="entry name" value="DISINTEGRIN_2"/>
    <property type="match status" value="1"/>
</dbReference>
<keyword evidence="5 13" id="KW-0812">Transmembrane</keyword>
<feature type="domain" description="EGF-like" evidence="15">
    <location>
        <begin position="621"/>
        <end position="654"/>
    </location>
</feature>
<dbReference type="InterPro" id="IPR001762">
    <property type="entry name" value="Disintegrin_dom"/>
</dbReference>
<evidence type="ECO:0000256" key="3">
    <source>
        <dbReference type="ARBA" id="ARBA00022525"/>
    </source>
</evidence>
<dbReference type="GO" id="GO:1990913">
    <property type="term" value="C:sperm head plasma membrane"/>
    <property type="evidence" value="ECO:0007669"/>
    <property type="project" value="TreeGrafter"/>
</dbReference>
<dbReference type="SUPFAM" id="SSF57552">
    <property type="entry name" value="Blood coagulation inhibitor (disintegrin)"/>
    <property type="match status" value="1"/>
</dbReference>
<dbReference type="SMART" id="SM00050">
    <property type="entry name" value="DISIN"/>
    <property type="match status" value="1"/>
</dbReference>
<keyword evidence="6 13" id="KW-1133">Transmembrane helix</keyword>
<keyword evidence="12" id="KW-0862">Zinc</keyword>
<dbReference type="SMART" id="SM00608">
    <property type="entry name" value="ACR"/>
    <property type="match status" value="1"/>
</dbReference>
<gene>
    <name evidence="19" type="primary">LOC110076383</name>
</gene>
<reference evidence="19" key="2">
    <citation type="submission" date="2025-08" db="UniProtKB">
        <authorList>
            <consortium name="RefSeq"/>
        </authorList>
    </citation>
    <scope>IDENTIFICATION</scope>
</reference>
<evidence type="ECO:0000256" key="7">
    <source>
        <dbReference type="ARBA" id="ARBA00023136"/>
    </source>
</evidence>
<evidence type="ECO:0000259" key="16">
    <source>
        <dbReference type="PROSITE" id="PS50214"/>
    </source>
</evidence>
<keyword evidence="12" id="KW-0479">Metal-binding</keyword>
<dbReference type="PROSITE" id="PS01186">
    <property type="entry name" value="EGF_2"/>
    <property type="match status" value="1"/>
</dbReference>
<feature type="chain" id="PRO_5045587669" evidence="14">
    <location>
        <begin position="19"/>
        <end position="732"/>
    </location>
</feature>
<keyword evidence="18" id="KW-1185">Reference proteome</keyword>
<dbReference type="PROSITE" id="PS50026">
    <property type="entry name" value="EGF_3"/>
    <property type="match status" value="1"/>
</dbReference>
<evidence type="ECO:0000256" key="8">
    <source>
        <dbReference type="ARBA" id="ARBA00023157"/>
    </source>
</evidence>
<feature type="binding site" evidence="12">
    <location>
        <position position="344"/>
    </location>
    <ligand>
        <name>Zn(2+)</name>
        <dbReference type="ChEBI" id="CHEBI:29105"/>
        <note>catalytic</note>
    </ligand>
</feature>
<dbReference type="GO" id="GO:0090729">
    <property type="term" value="F:toxin activity"/>
    <property type="evidence" value="ECO:0007669"/>
    <property type="project" value="UniProtKB-KW"/>
</dbReference>
<dbReference type="AlphaFoldDB" id="A0A6J0T684"/>
<dbReference type="Pfam" id="PF01421">
    <property type="entry name" value="Reprolysin"/>
    <property type="match status" value="1"/>
</dbReference>
<dbReference type="GO" id="GO:0004222">
    <property type="term" value="F:metalloendopeptidase activity"/>
    <property type="evidence" value="ECO:0007669"/>
    <property type="project" value="InterPro"/>
</dbReference>
<dbReference type="CDD" id="cd04269">
    <property type="entry name" value="ZnMc_adamalysin_II_like"/>
    <property type="match status" value="1"/>
</dbReference>
<dbReference type="GO" id="GO:0005576">
    <property type="term" value="C:extracellular region"/>
    <property type="evidence" value="ECO:0007669"/>
    <property type="project" value="UniProtKB-SubCell"/>
</dbReference>
<dbReference type="InParanoid" id="A0A6J0T684"/>
<dbReference type="Gene3D" id="3.40.390.10">
    <property type="entry name" value="Collagenase (Catalytic Domain)"/>
    <property type="match status" value="1"/>
</dbReference>
<keyword evidence="11" id="KW-0245">EGF-like domain</keyword>
<evidence type="ECO:0000256" key="2">
    <source>
        <dbReference type="ARBA" id="ARBA00004613"/>
    </source>
</evidence>
<accession>A0A6J0T684</accession>
<proteinExistence type="predicted"/>
<evidence type="ECO:0000256" key="5">
    <source>
        <dbReference type="ARBA" id="ARBA00022692"/>
    </source>
</evidence>
<dbReference type="InterPro" id="IPR034027">
    <property type="entry name" value="Reprolysin_adamalysin"/>
</dbReference>